<evidence type="ECO:0000256" key="1">
    <source>
        <dbReference type="SAM" id="MobiDB-lite"/>
    </source>
</evidence>
<name>A0A1L7XVT9_9HELO</name>
<sequence length="70" mass="7531">MPTLDKNGSRPDRKQSRLDNDRPVILEDDESNTLDPGPDLGAATVSVPIDASANAAFDLSKPIYAPSHKE</sequence>
<proteinExistence type="predicted"/>
<dbReference type="AlphaFoldDB" id="A0A1L7XVT9"/>
<accession>A0A1L7XVT9</accession>
<organism evidence="2 3">
    <name type="scientific">Phialocephala subalpina</name>
    <dbReference type="NCBI Taxonomy" id="576137"/>
    <lineage>
        <taxon>Eukaryota</taxon>
        <taxon>Fungi</taxon>
        <taxon>Dikarya</taxon>
        <taxon>Ascomycota</taxon>
        <taxon>Pezizomycotina</taxon>
        <taxon>Leotiomycetes</taxon>
        <taxon>Helotiales</taxon>
        <taxon>Mollisiaceae</taxon>
        <taxon>Phialocephala</taxon>
        <taxon>Phialocephala fortinii species complex</taxon>
    </lineage>
</organism>
<dbReference type="Proteomes" id="UP000184330">
    <property type="component" value="Unassembled WGS sequence"/>
</dbReference>
<reference evidence="2 3" key="1">
    <citation type="submission" date="2016-03" db="EMBL/GenBank/DDBJ databases">
        <authorList>
            <person name="Ploux O."/>
        </authorList>
    </citation>
    <scope>NUCLEOTIDE SEQUENCE [LARGE SCALE GENOMIC DNA]</scope>
    <source>
        <strain evidence="2 3">UAMH 11012</strain>
    </source>
</reference>
<protein>
    <submittedName>
        <fullName evidence="2">Uncharacterized protein</fullName>
    </submittedName>
</protein>
<dbReference type="EMBL" id="FJOG01000065">
    <property type="protein sequence ID" value="CZR69118.1"/>
    <property type="molecule type" value="Genomic_DNA"/>
</dbReference>
<gene>
    <name evidence="2" type="ORF">PAC_19019</name>
</gene>
<keyword evidence="3" id="KW-1185">Reference proteome</keyword>
<evidence type="ECO:0000313" key="3">
    <source>
        <dbReference type="Proteomes" id="UP000184330"/>
    </source>
</evidence>
<evidence type="ECO:0000313" key="2">
    <source>
        <dbReference type="EMBL" id="CZR69118.1"/>
    </source>
</evidence>
<feature type="compositionally biased region" description="Basic and acidic residues" evidence="1">
    <location>
        <begin position="7"/>
        <end position="25"/>
    </location>
</feature>
<feature type="region of interest" description="Disordered" evidence="1">
    <location>
        <begin position="1"/>
        <end position="41"/>
    </location>
</feature>